<dbReference type="SUPFAM" id="SSF53335">
    <property type="entry name" value="S-adenosyl-L-methionine-dependent methyltransferases"/>
    <property type="match status" value="1"/>
</dbReference>
<evidence type="ECO:0000313" key="7">
    <source>
        <dbReference type="Proteomes" id="UP000619079"/>
    </source>
</evidence>
<sequence length="343" mass="37172">MPLLRGLSRKDGAEIFELVQGFAKSQALHAIVELRLLQHLMDGPATNETLAHHCSLPKASMQLLTQAGAAMGLLQLRRDERIGLTRKGAALTGVPGLEQMILHHRALYRDLENPVAFLRGDTTPELATFWPYVFGATGEIDPTVSRAYSRLMADSQALVAADTLDAVSLRGVSRLLDIGGGSGVFLAEVARRHPRIALDLFDLPTVSESARERLGDLGLADRVVVHGGSFRTDPLPRGADAVALIRVLYDHEDATVRELLESVFETLPPGGRLIISEPMSGGARPDPVTDVYFALYTRAMGTGRTRSQDAISELCREAGFTTIKTPRPFRSYVTSVVTAVKPG</sequence>
<keyword evidence="3" id="KW-0949">S-adenosyl-L-methionine</keyword>
<dbReference type="SUPFAM" id="SSF46785">
    <property type="entry name" value="Winged helix' DNA-binding domain"/>
    <property type="match status" value="1"/>
</dbReference>
<dbReference type="Proteomes" id="UP000619079">
    <property type="component" value="Unassembled WGS sequence"/>
</dbReference>
<dbReference type="Pfam" id="PF00891">
    <property type="entry name" value="Methyltransf_2"/>
    <property type="match status" value="1"/>
</dbReference>
<dbReference type="PIRSF" id="PIRSF005739">
    <property type="entry name" value="O-mtase"/>
    <property type="match status" value="1"/>
</dbReference>
<keyword evidence="7" id="KW-1185">Reference proteome</keyword>
<evidence type="ECO:0000256" key="3">
    <source>
        <dbReference type="ARBA" id="ARBA00022691"/>
    </source>
</evidence>
<dbReference type="InterPro" id="IPR012967">
    <property type="entry name" value="COMT_dimerisation"/>
</dbReference>
<accession>A0A8J7LUS6</accession>
<evidence type="ECO:0000256" key="1">
    <source>
        <dbReference type="ARBA" id="ARBA00022603"/>
    </source>
</evidence>
<dbReference type="GO" id="GO:0008171">
    <property type="term" value="F:O-methyltransferase activity"/>
    <property type="evidence" value="ECO:0007669"/>
    <property type="project" value="InterPro"/>
</dbReference>
<evidence type="ECO:0000259" key="5">
    <source>
        <dbReference type="Pfam" id="PF08100"/>
    </source>
</evidence>
<dbReference type="Pfam" id="PF08100">
    <property type="entry name" value="Dimerisation"/>
    <property type="match status" value="1"/>
</dbReference>
<dbReference type="AlphaFoldDB" id="A0A8J7LUS6"/>
<feature type="domain" description="O-methyltransferase dimerisation" evidence="5">
    <location>
        <begin position="17"/>
        <end position="78"/>
    </location>
</feature>
<feature type="domain" description="O-methyltransferase C-terminal" evidence="4">
    <location>
        <begin position="108"/>
        <end position="320"/>
    </location>
</feature>
<dbReference type="RefSeq" id="WP_199022871.1">
    <property type="nucleotide sequence ID" value="NZ_JAELVR010000001.1"/>
</dbReference>
<name>A0A8J7LUS6_9RHOB</name>
<evidence type="ECO:0000256" key="2">
    <source>
        <dbReference type="ARBA" id="ARBA00022679"/>
    </source>
</evidence>
<gene>
    <name evidence="6" type="ORF">JF290_01110</name>
</gene>
<dbReference type="PANTHER" id="PTHR43712:SF2">
    <property type="entry name" value="O-METHYLTRANSFERASE CICE"/>
    <property type="match status" value="1"/>
</dbReference>
<dbReference type="EMBL" id="JAELVR010000001">
    <property type="protein sequence ID" value="MBJ6370110.1"/>
    <property type="molecule type" value="Genomic_DNA"/>
</dbReference>
<dbReference type="Gene3D" id="1.10.10.10">
    <property type="entry name" value="Winged helix-like DNA-binding domain superfamily/Winged helix DNA-binding domain"/>
    <property type="match status" value="1"/>
</dbReference>
<dbReference type="InterPro" id="IPR036388">
    <property type="entry name" value="WH-like_DNA-bd_sf"/>
</dbReference>
<dbReference type="InterPro" id="IPR029063">
    <property type="entry name" value="SAM-dependent_MTases_sf"/>
</dbReference>
<dbReference type="GO" id="GO:0046983">
    <property type="term" value="F:protein dimerization activity"/>
    <property type="evidence" value="ECO:0007669"/>
    <property type="project" value="InterPro"/>
</dbReference>
<protein>
    <submittedName>
        <fullName evidence="6">Methyltransferase domain-containing protein</fullName>
    </submittedName>
</protein>
<reference evidence="6" key="1">
    <citation type="submission" date="2020-12" db="EMBL/GenBank/DDBJ databases">
        <title>Sedimentitalea sp. nov., isolated from sand in Incheon.</title>
        <authorList>
            <person name="Kim W."/>
        </authorList>
    </citation>
    <scope>NUCLEOTIDE SEQUENCE</scope>
    <source>
        <strain evidence="6">CAU 1593</strain>
    </source>
</reference>
<keyword evidence="1 6" id="KW-0489">Methyltransferase</keyword>
<dbReference type="InterPro" id="IPR016461">
    <property type="entry name" value="COMT-like"/>
</dbReference>
<dbReference type="InterPro" id="IPR036390">
    <property type="entry name" value="WH_DNA-bd_sf"/>
</dbReference>
<evidence type="ECO:0000313" key="6">
    <source>
        <dbReference type="EMBL" id="MBJ6370110.1"/>
    </source>
</evidence>
<dbReference type="PROSITE" id="PS51683">
    <property type="entry name" value="SAM_OMT_II"/>
    <property type="match status" value="1"/>
</dbReference>
<organism evidence="6 7">
    <name type="scientific">Sedimentitalea arenosa</name>
    <dbReference type="NCBI Taxonomy" id="2798803"/>
    <lineage>
        <taxon>Bacteria</taxon>
        <taxon>Pseudomonadati</taxon>
        <taxon>Pseudomonadota</taxon>
        <taxon>Alphaproteobacteria</taxon>
        <taxon>Rhodobacterales</taxon>
        <taxon>Paracoccaceae</taxon>
        <taxon>Sedimentitalea</taxon>
    </lineage>
</organism>
<dbReference type="PANTHER" id="PTHR43712">
    <property type="entry name" value="PUTATIVE (AFU_ORTHOLOGUE AFUA_4G14580)-RELATED"/>
    <property type="match status" value="1"/>
</dbReference>
<dbReference type="CDD" id="cd02440">
    <property type="entry name" value="AdoMet_MTases"/>
    <property type="match status" value="1"/>
</dbReference>
<evidence type="ECO:0000259" key="4">
    <source>
        <dbReference type="Pfam" id="PF00891"/>
    </source>
</evidence>
<dbReference type="InterPro" id="IPR001077">
    <property type="entry name" value="COMT_C"/>
</dbReference>
<dbReference type="GO" id="GO:0032259">
    <property type="term" value="P:methylation"/>
    <property type="evidence" value="ECO:0007669"/>
    <property type="project" value="UniProtKB-KW"/>
</dbReference>
<keyword evidence="2" id="KW-0808">Transferase</keyword>
<proteinExistence type="predicted"/>
<comment type="caution">
    <text evidence="6">The sequence shown here is derived from an EMBL/GenBank/DDBJ whole genome shotgun (WGS) entry which is preliminary data.</text>
</comment>
<dbReference type="Gene3D" id="3.40.50.150">
    <property type="entry name" value="Vaccinia Virus protein VP39"/>
    <property type="match status" value="1"/>
</dbReference>